<evidence type="ECO:0000256" key="3">
    <source>
        <dbReference type="ARBA" id="ARBA00023001"/>
    </source>
</evidence>
<name>A0AAE3KTW1_9BACT</name>
<evidence type="ECO:0000259" key="8">
    <source>
        <dbReference type="Pfam" id="PF00150"/>
    </source>
</evidence>
<keyword evidence="3" id="KW-0136">Cellulose degradation</keyword>
<dbReference type="InterPro" id="IPR001547">
    <property type="entry name" value="Glyco_hydro_5"/>
</dbReference>
<reference evidence="9 10" key="1">
    <citation type="submission" date="2018-11" db="EMBL/GenBank/DDBJ databases">
        <title>Novel bacteria species description.</title>
        <authorList>
            <person name="Han J.-H."/>
        </authorList>
    </citation>
    <scope>NUCLEOTIDE SEQUENCE [LARGE SCALE GENOMIC DNA]</scope>
    <source>
        <strain evidence="9 10">KCTC23259</strain>
    </source>
</reference>
<dbReference type="GO" id="GO:0030245">
    <property type="term" value="P:cellulose catabolic process"/>
    <property type="evidence" value="ECO:0007669"/>
    <property type="project" value="UniProtKB-KW"/>
</dbReference>
<dbReference type="PANTHER" id="PTHR31297:SF41">
    <property type="entry name" value="ENDOGLUCANASE, PUTATIVE (AFU_ORTHOLOGUE AFUA_5G01830)-RELATED"/>
    <property type="match status" value="1"/>
</dbReference>
<dbReference type="InterPro" id="IPR017853">
    <property type="entry name" value="GH"/>
</dbReference>
<proteinExistence type="inferred from homology"/>
<dbReference type="PANTHER" id="PTHR31297">
    <property type="entry name" value="GLUCAN ENDO-1,6-BETA-GLUCOSIDASE B"/>
    <property type="match status" value="1"/>
</dbReference>
<evidence type="ECO:0000256" key="4">
    <source>
        <dbReference type="ARBA" id="ARBA00023277"/>
    </source>
</evidence>
<dbReference type="Gene3D" id="3.20.20.80">
    <property type="entry name" value="Glycosidases"/>
    <property type="match status" value="1"/>
</dbReference>
<keyword evidence="6" id="KW-0624">Polysaccharide degradation</keyword>
<dbReference type="AlphaFoldDB" id="A0AAE3KTW1"/>
<keyword evidence="5 7" id="KW-0326">Glycosidase</keyword>
<evidence type="ECO:0000256" key="1">
    <source>
        <dbReference type="ARBA" id="ARBA00005641"/>
    </source>
</evidence>
<protein>
    <recommendedName>
        <fullName evidence="8">Glycoside hydrolase family 5 domain-containing protein</fullName>
    </recommendedName>
</protein>
<dbReference type="Proteomes" id="UP001204144">
    <property type="component" value="Unassembled WGS sequence"/>
</dbReference>
<evidence type="ECO:0000256" key="6">
    <source>
        <dbReference type="ARBA" id="ARBA00023326"/>
    </source>
</evidence>
<sequence length="403" mass="44280">MKNLNIIWFFSLISMMCLGQQRAEISPNGMVFPQFSNANLPIDLPENPIAVGTMIFNLSLGRHQFWNGTNWVDLIPSSTQKSTFYVEGRQLKDPCGNTVILKGVNKMNVWTDQDGLSIPEIAQTGANCLRIVWTTTFNGSPTNDVKLDSLISKCIQAKMIPMVEIHDATCNLGALQVALNYWKRPQILAIIEKYKHALLLNIANEPGDWQATAQQFEVAYLDAITQLRSAGITVPLVIDGVDCGKNLEFIVQKAPTLINHDPLHNLLFSVHTYWPKNNGATPAFITAQFEAATAANIPFIVGELSKYGAWAGNGVSVCTAPGEVNYQWIATECQRLGIGWLAWEWGPGNAGGGDPLCTAMDMTTNNTFASLTGWGLELANNATYGLITSQKTSYIQNKFTKCN</sequence>
<comment type="caution">
    <text evidence="9">The sequence shown here is derived from an EMBL/GenBank/DDBJ whole genome shotgun (WGS) entry which is preliminary data.</text>
</comment>
<gene>
    <name evidence="9" type="ORF">EGI31_16030</name>
</gene>
<comment type="similarity">
    <text evidence="1 7">Belongs to the glycosyl hydrolase 5 (cellulase A) family.</text>
</comment>
<keyword evidence="4" id="KW-0119">Carbohydrate metabolism</keyword>
<dbReference type="Pfam" id="PF00150">
    <property type="entry name" value="Cellulase"/>
    <property type="match status" value="1"/>
</dbReference>
<keyword evidence="2 7" id="KW-0378">Hydrolase</keyword>
<dbReference type="GO" id="GO:0005576">
    <property type="term" value="C:extracellular region"/>
    <property type="evidence" value="ECO:0007669"/>
    <property type="project" value="TreeGrafter"/>
</dbReference>
<evidence type="ECO:0000256" key="5">
    <source>
        <dbReference type="ARBA" id="ARBA00023295"/>
    </source>
</evidence>
<dbReference type="GO" id="GO:0008422">
    <property type="term" value="F:beta-glucosidase activity"/>
    <property type="evidence" value="ECO:0007669"/>
    <property type="project" value="TreeGrafter"/>
</dbReference>
<dbReference type="EMBL" id="RJUF01000173">
    <property type="protein sequence ID" value="MCP9764453.1"/>
    <property type="molecule type" value="Genomic_DNA"/>
</dbReference>
<evidence type="ECO:0000256" key="7">
    <source>
        <dbReference type="RuleBase" id="RU361153"/>
    </source>
</evidence>
<keyword evidence="10" id="KW-1185">Reference proteome</keyword>
<organism evidence="9 10">
    <name type="scientific">Lacihabitans soyangensis</name>
    <dbReference type="NCBI Taxonomy" id="869394"/>
    <lineage>
        <taxon>Bacteria</taxon>
        <taxon>Pseudomonadati</taxon>
        <taxon>Bacteroidota</taxon>
        <taxon>Cytophagia</taxon>
        <taxon>Cytophagales</taxon>
        <taxon>Leadbetterellaceae</taxon>
        <taxon>Lacihabitans</taxon>
    </lineage>
</organism>
<feature type="domain" description="Glycoside hydrolase family 5" evidence="8">
    <location>
        <begin position="98"/>
        <end position="347"/>
    </location>
</feature>
<dbReference type="SUPFAM" id="SSF51445">
    <property type="entry name" value="(Trans)glycosidases"/>
    <property type="match status" value="1"/>
</dbReference>
<dbReference type="InterPro" id="IPR050386">
    <property type="entry name" value="Glycosyl_hydrolase_5"/>
</dbReference>
<dbReference type="RefSeq" id="WP_255038144.1">
    <property type="nucleotide sequence ID" value="NZ_RJUF01000173.1"/>
</dbReference>
<accession>A0AAE3KTW1</accession>
<evidence type="ECO:0000256" key="2">
    <source>
        <dbReference type="ARBA" id="ARBA00022801"/>
    </source>
</evidence>
<evidence type="ECO:0000313" key="10">
    <source>
        <dbReference type="Proteomes" id="UP001204144"/>
    </source>
</evidence>
<dbReference type="GO" id="GO:0009986">
    <property type="term" value="C:cell surface"/>
    <property type="evidence" value="ECO:0007669"/>
    <property type="project" value="TreeGrafter"/>
</dbReference>
<evidence type="ECO:0000313" key="9">
    <source>
        <dbReference type="EMBL" id="MCP9764453.1"/>
    </source>
</evidence>